<dbReference type="AlphaFoldDB" id="A0A1Y2DRF9"/>
<feature type="compositionally biased region" description="Basic and acidic residues" evidence="3">
    <location>
        <begin position="353"/>
        <end position="362"/>
    </location>
</feature>
<feature type="compositionally biased region" description="Low complexity" evidence="3">
    <location>
        <begin position="828"/>
        <end position="838"/>
    </location>
</feature>
<dbReference type="GO" id="GO:0048255">
    <property type="term" value="P:mRNA stabilization"/>
    <property type="evidence" value="ECO:0007669"/>
    <property type="project" value="InterPro"/>
</dbReference>
<dbReference type="InterPro" id="IPR036390">
    <property type="entry name" value="WH_DNA-bd_sf"/>
</dbReference>
<evidence type="ECO:0000259" key="4">
    <source>
        <dbReference type="PROSITE" id="PS50961"/>
    </source>
</evidence>
<feature type="compositionally biased region" description="Low complexity" evidence="3">
    <location>
        <begin position="133"/>
        <end position="153"/>
    </location>
</feature>
<feature type="region of interest" description="Disordered" evidence="3">
    <location>
        <begin position="581"/>
        <end position="605"/>
    </location>
</feature>
<organism evidence="5 6">
    <name type="scientific">Neocallimastix californiae</name>
    <dbReference type="NCBI Taxonomy" id="1754190"/>
    <lineage>
        <taxon>Eukaryota</taxon>
        <taxon>Fungi</taxon>
        <taxon>Fungi incertae sedis</taxon>
        <taxon>Chytridiomycota</taxon>
        <taxon>Chytridiomycota incertae sedis</taxon>
        <taxon>Neocallimastigomycetes</taxon>
        <taxon>Neocallimastigales</taxon>
        <taxon>Neocallimastigaceae</taxon>
        <taxon>Neocallimastix</taxon>
    </lineage>
</organism>
<feature type="compositionally biased region" description="Low complexity" evidence="3">
    <location>
        <begin position="585"/>
        <end position="594"/>
    </location>
</feature>
<dbReference type="Pfam" id="PF05383">
    <property type="entry name" value="La"/>
    <property type="match status" value="1"/>
</dbReference>
<feature type="compositionally biased region" description="Basic and acidic residues" evidence="3">
    <location>
        <begin position="520"/>
        <end position="533"/>
    </location>
</feature>
<dbReference type="PROSITE" id="PS50961">
    <property type="entry name" value="HTH_LA"/>
    <property type="match status" value="1"/>
</dbReference>
<dbReference type="Gene3D" id="1.10.10.10">
    <property type="entry name" value="Winged helix-like DNA-binding domain superfamily/Winged helix DNA-binding domain"/>
    <property type="match status" value="1"/>
</dbReference>
<dbReference type="OrthoDB" id="340227at2759"/>
<dbReference type="InterPro" id="IPR006607">
    <property type="entry name" value="DM15"/>
</dbReference>
<dbReference type="SUPFAM" id="SSF46785">
    <property type="entry name" value="Winged helix' DNA-binding domain"/>
    <property type="match status" value="1"/>
</dbReference>
<feature type="domain" description="HTH La-type RNA-binding" evidence="4">
    <location>
        <begin position="176"/>
        <end position="284"/>
    </location>
</feature>
<dbReference type="Pfam" id="PF21071">
    <property type="entry name" value="LARP1_HEAT"/>
    <property type="match status" value="1"/>
</dbReference>
<sequence>MEGDNQNKNNNKKNNSNNKGKFQDKSNGGPKKNSSKDFNKKNNSSKKATAVTTNAVATGTTTSSSVNSIFGNKRNNNYQRNKNSSFFNKSNSNNPNNPFSSSYNGGDNPFTKNSFGSNKSPFSSSYDRGFKSKGANAFSKNNNKNNQRNNSKSPFSFNSGNKVEGLVDIASLDASKLDMEAVKTYLKQQIEYYFSVDNLCKDTYMRQQMDKEGYVSLSTLLKFKRTKSLIDVAQNVDKKSKSDTKYDDAWATNLIVNSLTDSEIVEINNSGSDIKLRKKYDWSNWLNPDLSWKQEEKDKKEDDNIDVLGEDDNEWTTITSRKQKKSTKSNTAKEKQNNDDDLFQFDEDLNDESNEKDIKKSAIEWSDDENDDIGVNENEDQEDDDSEYEIDDDQINGLMLVLPRPRPSSGQSNGSSAFSSSYNRKQYGSSFRNKMNNSDINQVINDGLVFYENNLNRKTSNNQFKTGSSINSSFKIDDSKNKAFSSIQQQRSNLSSNLKKSSFSSSFNDKKNMSGSVSNDAKDHSFNSKKDYFNNKYSSSPKNINGKKKQNRLFVPESPAVHSEYLGSTPSPIGYLMTNEAPSKSARSSRNNNAISGPPPSTSVPIAYNLSRPGTSTGLDIPRNSVSRSGILGSSYNNGNNNSLGNKSYSNSLGASFKEFPAFQHPSYEILKENGFIQHKYTKFHAKAVKERQLAGIGHSQEMNTMFRFWSHFLRERFNRNMYNEFKKLALEDAEAGYRYGLECLFRFYSYGLEVHFRNDIFDDFQEVTLEDYLEKDKLYGLEKFWALLHYRKDTRKLNIKPELEEILKKFPTIEEFRKLRKYYPRHGNNNNGNQSSNPAPVSGSFTNNPGLALDMDMNLNDMNAEPPLSSADLLGTSTD</sequence>
<feature type="compositionally biased region" description="Low complexity" evidence="3">
    <location>
        <begin position="1"/>
        <end position="32"/>
    </location>
</feature>
<dbReference type="SMART" id="SM00715">
    <property type="entry name" value="LA"/>
    <property type="match status" value="1"/>
</dbReference>
<feature type="region of interest" description="Disordered" evidence="3">
    <location>
        <begin position="488"/>
        <end position="550"/>
    </location>
</feature>
<evidence type="ECO:0000256" key="2">
    <source>
        <dbReference type="PROSITE-ProRule" id="PRU00332"/>
    </source>
</evidence>
<comment type="caution">
    <text evidence="5">The sequence shown here is derived from an EMBL/GenBank/DDBJ whole genome shotgun (WGS) entry which is preliminary data.</text>
</comment>
<keyword evidence="6" id="KW-1185">Reference proteome</keyword>
<feature type="region of interest" description="Disordered" evidence="3">
    <location>
        <begin position="825"/>
        <end position="880"/>
    </location>
</feature>
<feature type="compositionally biased region" description="Low complexity" evidence="3">
    <location>
        <begin position="41"/>
        <end position="102"/>
    </location>
</feature>
<feature type="region of interest" description="Disordered" evidence="3">
    <location>
        <begin position="133"/>
        <end position="157"/>
    </location>
</feature>
<feature type="region of interest" description="Disordered" evidence="3">
    <location>
        <begin position="400"/>
        <end position="421"/>
    </location>
</feature>
<dbReference type="CDD" id="cd07323">
    <property type="entry name" value="LAM"/>
    <property type="match status" value="1"/>
</dbReference>
<dbReference type="Proteomes" id="UP000193920">
    <property type="component" value="Unassembled WGS sequence"/>
</dbReference>
<gene>
    <name evidence="5" type="ORF">LY90DRAFT_668502</name>
</gene>
<reference evidence="5 6" key="1">
    <citation type="submission" date="2016-08" db="EMBL/GenBank/DDBJ databases">
        <title>A Parts List for Fungal Cellulosomes Revealed by Comparative Genomics.</title>
        <authorList>
            <consortium name="DOE Joint Genome Institute"/>
            <person name="Haitjema C.H."/>
            <person name="Gilmore S.P."/>
            <person name="Henske J.K."/>
            <person name="Solomon K.V."/>
            <person name="De Groot R."/>
            <person name="Kuo A."/>
            <person name="Mondo S.J."/>
            <person name="Salamov A.A."/>
            <person name="Labutti K."/>
            <person name="Zhao Z."/>
            <person name="Chiniquy J."/>
            <person name="Barry K."/>
            <person name="Brewer H.M."/>
            <person name="Purvine S.O."/>
            <person name="Wright A.T."/>
            <person name="Boxma B."/>
            <person name="Van Alen T."/>
            <person name="Hackstein J.H."/>
            <person name="Baker S.E."/>
            <person name="Grigoriev I.V."/>
            <person name="O'Malley M.A."/>
        </authorList>
    </citation>
    <scope>NUCLEOTIDE SEQUENCE [LARGE SCALE GENOMIC DNA]</scope>
    <source>
        <strain evidence="5 6">G1</strain>
    </source>
</reference>
<accession>A0A1Y2DRF9</accession>
<evidence type="ECO:0000256" key="1">
    <source>
        <dbReference type="ARBA" id="ARBA00022884"/>
    </source>
</evidence>
<dbReference type="STRING" id="1754190.A0A1Y2DRF9"/>
<protein>
    <recommendedName>
        <fullName evidence="4">HTH La-type RNA-binding domain-containing protein</fullName>
    </recommendedName>
</protein>
<evidence type="ECO:0000313" key="5">
    <source>
        <dbReference type="EMBL" id="ORY61861.1"/>
    </source>
</evidence>
<dbReference type="InterPro" id="IPR006630">
    <property type="entry name" value="La_HTH"/>
</dbReference>
<dbReference type="InterPro" id="IPR036388">
    <property type="entry name" value="WH-like_DNA-bd_sf"/>
</dbReference>
<evidence type="ECO:0000256" key="3">
    <source>
        <dbReference type="SAM" id="MobiDB-lite"/>
    </source>
</evidence>
<dbReference type="GO" id="GO:0000339">
    <property type="term" value="F:RNA cap binding"/>
    <property type="evidence" value="ECO:0007669"/>
    <property type="project" value="InterPro"/>
</dbReference>
<dbReference type="SMART" id="SM00684">
    <property type="entry name" value="DM15"/>
    <property type="match status" value="3"/>
</dbReference>
<keyword evidence="1 2" id="KW-0694">RNA-binding</keyword>
<feature type="region of interest" description="Disordered" evidence="3">
    <location>
        <begin position="320"/>
        <end position="388"/>
    </location>
</feature>
<dbReference type="EMBL" id="MCOG01000059">
    <property type="protein sequence ID" value="ORY61861.1"/>
    <property type="molecule type" value="Genomic_DNA"/>
</dbReference>
<feature type="compositionally biased region" description="Acidic residues" evidence="3">
    <location>
        <begin position="365"/>
        <end position="388"/>
    </location>
</feature>
<proteinExistence type="predicted"/>
<feature type="compositionally biased region" description="Low complexity" evidence="3">
    <location>
        <begin position="492"/>
        <end position="507"/>
    </location>
</feature>
<evidence type="ECO:0000313" key="6">
    <source>
        <dbReference type="Proteomes" id="UP000193920"/>
    </source>
</evidence>
<feature type="region of interest" description="Disordered" evidence="3">
    <location>
        <begin position="1"/>
        <end position="116"/>
    </location>
</feature>
<name>A0A1Y2DRF9_9FUNG</name>
<feature type="compositionally biased region" description="Acidic residues" evidence="3">
    <location>
        <begin position="339"/>
        <end position="352"/>
    </location>
</feature>
<feature type="compositionally biased region" description="Low complexity" evidence="3">
    <location>
        <begin position="408"/>
        <end position="421"/>
    </location>
</feature>